<dbReference type="SMART" id="SM00873">
    <property type="entry name" value="B3_4"/>
    <property type="match status" value="1"/>
</dbReference>
<keyword evidence="12 15" id="KW-0648">Protein biosynthesis</keyword>
<dbReference type="InterPro" id="IPR002547">
    <property type="entry name" value="tRNA-bd_dom"/>
</dbReference>
<keyword evidence="8 15" id="KW-0547">Nucleotide-binding</keyword>
<keyword evidence="5 16" id="KW-0820">tRNA-binding</keyword>
<evidence type="ECO:0000256" key="16">
    <source>
        <dbReference type="PROSITE-ProRule" id="PRU00209"/>
    </source>
</evidence>
<comment type="subcellular location">
    <subcellularLocation>
        <location evidence="1 15">Cytoplasm</location>
    </subcellularLocation>
</comment>
<dbReference type="InterPro" id="IPR012340">
    <property type="entry name" value="NA-bd_OB-fold"/>
</dbReference>
<dbReference type="PROSITE" id="PS51483">
    <property type="entry name" value="B5"/>
    <property type="match status" value="1"/>
</dbReference>
<gene>
    <name evidence="15 20" type="primary">pheT</name>
    <name evidence="20" type="ORF">M4Z11_05820</name>
</gene>
<dbReference type="Gene3D" id="3.50.40.10">
    <property type="entry name" value="Phenylalanyl-trna Synthetase, Chain B, domain 3"/>
    <property type="match status" value="1"/>
</dbReference>
<evidence type="ECO:0000256" key="8">
    <source>
        <dbReference type="ARBA" id="ARBA00022741"/>
    </source>
</evidence>
<dbReference type="PANTHER" id="PTHR10947">
    <property type="entry name" value="PHENYLALANYL-TRNA SYNTHETASE BETA CHAIN AND LEUCINE-RICH REPEAT-CONTAINING PROTEIN 47"/>
    <property type="match status" value="1"/>
</dbReference>
<dbReference type="Pfam" id="PF01588">
    <property type="entry name" value="tRNA_bind"/>
    <property type="match status" value="1"/>
</dbReference>
<dbReference type="InterPro" id="IPR033714">
    <property type="entry name" value="tRNA_bind_bactPheRS"/>
</dbReference>
<evidence type="ECO:0000256" key="2">
    <source>
        <dbReference type="ARBA" id="ARBA00008653"/>
    </source>
</evidence>
<evidence type="ECO:0000256" key="7">
    <source>
        <dbReference type="ARBA" id="ARBA00022723"/>
    </source>
</evidence>
<feature type="binding site" evidence="15">
    <location>
        <position position="464"/>
    </location>
    <ligand>
        <name>Mg(2+)</name>
        <dbReference type="ChEBI" id="CHEBI:18420"/>
        <note>shared with alpha subunit</note>
    </ligand>
</feature>
<evidence type="ECO:0000256" key="4">
    <source>
        <dbReference type="ARBA" id="ARBA00022490"/>
    </source>
</evidence>
<comment type="similarity">
    <text evidence="2 15">Belongs to the phenylalanyl-tRNA synthetase beta subunit family. Type 1 subfamily.</text>
</comment>
<dbReference type="InterPro" id="IPR009061">
    <property type="entry name" value="DNA-bd_dom_put_sf"/>
</dbReference>
<dbReference type="SUPFAM" id="SSF46955">
    <property type="entry name" value="Putative DNA-binding domain"/>
    <property type="match status" value="1"/>
</dbReference>
<dbReference type="PROSITE" id="PS50886">
    <property type="entry name" value="TRBD"/>
    <property type="match status" value="1"/>
</dbReference>
<evidence type="ECO:0000259" key="19">
    <source>
        <dbReference type="PROSITE" id="PS51483"/>
    </source>
</evidence>
<sequence>MKFTLSWLKDHLETNASLDEICDKLTAIGLEVDHVEDRSCLTGFVIAKILTAIKHPDADKLQVLSVDIGSGPHIQVVCGASNARPGLVGVLALPGTYVPGLDVTLSVGKIRGVESFGMMCSQAELGLSNEDCGIIELSKDAPIGMSFVTYAGLDDPVIDIGLTPNRSDCTGVRGIARDLAATGIGKLKKLSLPQLSSSFETLVQVSLDYPQDLSLCLGFSWCEVRNVQNGMSPQWMQQRLNAIGLRSMNVLVDVTNYISFDLGRPLHAFDADKVKGTLVVRRGREGEQFQALNGKVYSLGFENCVIADEEGVIAIAGIMGGERTSCDEKTRRVIIESALWDSKNIAQTGRSLGLISDARYRFERGVDPAFMESGLEIAIELVLRLCGGEASTTQVIGYKKPEIKEIVFPFSEIKRLTNLEIEPEQAFTLLIQLGFVIEGQENVVTVKVPTWRPDIVGKADLVEEIMRIYGLDKIQPIPLENFAEVKRKTFTFLQICSYAARRILAYRGMMEAVTWSFISENQALAFGGGQEQLKLVNPIASDMSVMRPSLLPGLLVAAQRNIDRGFLDFALFEVSNIYQGDTPDKQQNVASGIRCGTEKFEGAGRFWAGNAKAVDVFDAKADAFSVLEACGMDNSKVQIEVGAPNWYHPGCSGVIKLGSKVILGFFGIFHPSTLEKLGVSGPICGFEIFLDRIPEPKKKTTKIRLPLNLSPFQIVRRDFAFVVDKEVASSLIVRAASGADKKFIYSVQVFDLFEDPSLGQDKKSVAIEVAIQPIERTLTDEDLEKLALKIIENVTKTTGAYLRY</sequence>
<dbReference type="EMBL" id="JAMCOF010000010">
    <property type="protein sequence ID" value="MCL6230112.1"/>
    <property type="molecule type" value="Genomic_DNA"/>
</dbReference>
<dbReference type="PROSITE" id="PS51447">
    <property type="entry name" value="FDX_ACB"/>
    <property type="match status" value="1"/>
</dbReference>
<evidence type="ECO:0000256" key="1">
    <source>
        <dbReference type="ARBA" id="ARBA00004496"/>
    </source>
</evidence>
<name>A0ABT0PAM3_9HYPH</name>
<dbReference type="InterPro" id="IPR020825">
    <property type="entry name" value="Phe-tRNA_synthase-like_B3/B4"/>
</dbReference>
<dbReference type="Pfam" id="PF03484">
    <property type="entry name" value="B5"/>
    <property type="match status" value="1"/>
</dbReference>
<dbReference type="Pfam" id="PF17759">
    <property type="entry name" value="tRNA_synthFbeta"/>
    <property type="match status" value="1"/>
</dbReference>
<dbReference type="SUPFAM" id="SSF55681">
    <property type="entry name" value="Class II aaRS and biotin synthetases"/>
    <property type="match status" value="1"/>
</dbReference>
<dbReference type="RefSeq" id="WP_249677472.1">
    <property type="nucleotide sequence ID" value="NZ_JAMCOF010000010.1"/>
</dbReference>
<dbReference type="NCBIfam" id="TIGR00472">
    <property type="entry name" value="pheT_bact"/>
    <property type="match status" value="1"/>
</dbReference>
<evidence type="ECO:0000256" key="5">
    <source>
        <dbReference type="ARBA" id="ARBA00022555"/>
    </source>
</evidence>
<dbReference type="Proteomes" id="UP001523003">
    <property type="component" value="Unassembled WGS sequence"/>
</dbReference>
<evidence type="ECO:0000256" key="10">
    <source>
        <dbReference type="ARBA" id="ARBA00022842"/>
    </source>
</evidence>
<dbReference type="Gene3D" id="2.40.50.140">
    <property type="entry name" value="Nucleic acid-binding proteins"/>
    <property type="match status" value="1"/>
</dbReference>
<protein>
    <recommendedName>
        <fullName evidence="15">Phenylalanine--tRNA ligase beta subunit</fullName>
        <ecNumber evidence="15">6.1.1.20</ecNumber>
    </recommendedName>
    <alternativeName>
        <fullName evidence="15">Phenylalanyl-tRNA synthetase beta subunit</fullName>
        <shortName evidence="15">PheRS</shortName>
    </alternativeName>
</protein>
<comment type="cofactor">
    <cofactor evidence="15">
        <name>Mg(2+)</name>
        <dbReference type="ChEBI" id="CHEBI:18420"/>
    </cofactor>
    <text evidence="15">Binds 2 magnesium ions per tetramer.</text>
</comment>
<dbReference type="CDD" id="cd02796">
    <property type="entry name" value="tRNA_bind_bactPheRS"/>
    <property type="match status" value="1"/>
</dbReference>
<evidence type="ECO:0000256" key="12">
    <source>
        <dbReference type="ARBA" id="ARBA00022917"/>
    </source>
</evidence>
<keyword evidence="13 15" id="KW-0030">Aminoacyl-tRNA synthetase</keyword>
<keyword evidence="21" id="KW-1185">Reference proteome</keyword>
<organism evidence="20 21">
    <name type="scientific">Bartonella bilalgolemii</name>
    <dbReference type="NCBI Taxonomy" id="2942911"/>
    <lineage>
        <taxon>Bacteria</taxon>
        <taxon>Pseudomonadati</taxon>
        <taxon>Pseudomonadota</taxon>
        <taxon>Alphaproteobacteria</taxon>
        <taxon>Hyphomicrobiales</taxon>
        <taxon>Bartonellaceae</taxon>
        <taxon>Bartonella</taxon>
    </lineage>
</organism>
<evidence type="ECO:0000259" key="18">
    <source>
        <dbReference type="PROSITE" id="PS51447"/>
    </source>
</evidence>
<comment type="subunit">
    <text evidence="3 15">Tetramer of two alpha and two beta subunits.</text>
</comment>
<dbReference type="HAMAP" id="MF_00283">
    <property type="entry name" value="Phe_tRNA_synth_beta1"/>
    <property type="match status" value="1"/>
</dbReference>
<evidence type="ECO:0000313" key="21">
    <source>
        <dbReference type="Proteomes" id="UP001523003"/>
    </source>
</evidence>
<dbReference type="CDD" id="cd00769">
    <property type="entry name" value="PheRS_beta_core"/>
    <property type="match status" value="1"/>
</dbReference>
<keyword evidence="6 15" id="KW-0436">Ligase</keyword>
<dbReference type="Pfam" id="PF03483">
    <property type="entry name" value="B3_4"/>
    <property type="match status" value="1"/>
</dbReference>
<dbReference type="Gene3D" id="3.30.56.10">
    <property type="match status" value="2"/>
</dbReference>
<feature type="domain" description="FDX-ACB" evidence="18">
    <location>
        <begin position="710"/>
        <end position="803"/>
    </location>
</feature>
<keyword evidence="7 15" id="KW-0479">Metal-binding</keyword>
<keyword evidence="9 15" id="KW-0067">ATP-binding</keyword>
<dbReference type="InterPro" id="IPR005146">
    <property type="entry name" value="B3/B4_tRNA-bd"/>
</dbReference>
<evidence type="ECO:0000256" key="13">
    <source>
        <dbReference type="ARBA" id="ARBA00023146"/>
    </source>
</evidence>
<dbReference type="Gene3D" id="3.30.930.10">
    <property type="entry name" value="Bira Bifunctional Protein, Domain 2"/>
    <property type="match status" value="1"/>
</dbReference>
<keyword evidence="10 15" id="KW-0460">Magnesium</keyword>
<dbReference type="GO" id="GO:0004826">
    <property type="term" value="F:phenylalanine-tRNA ligase activity"/>
    <property type="evidence" value="ECO:0007669"/>
    <property type="project" value="UniProtKB-EC"/>
</dbReference>
<dbReference type="SUPFAM" id="SSF50249">
    <property type="entry name" value="Nucleic acid-binding proteins"/>
    <property type="match status" value="1"/>
</dbReference>
<evidence type="ECO:0000259" key="17">
    <source>
        <dbReference type="PROSITE" id="PS50886"/>
    </source>
</evidence>
<dbReference type="SMART" id="SM00874">
    <property type="entry name" value="B5"/>
    <property type="match status" value="1"/>
</dbReference>
<dbReference type="SMART" id="SM00896">
    <property type="entry name" value="FDX-ACB"/>
    <property type="match status" value="1"/>
</dbReference>
<comment type="catalytic activity">
    <reaction evidence="14 15">
        <text>tRNA(Phe) + L-phenylalanine + ATP = L-phenylalanyl-tRNA(Phe) + AMP + diphosphate + H(+)</text>
        <dbReference type="Rhea" id="RHEA:19413"/>
        <dbReference type="Rhea" id="RHEA-COMP:9668"/>
        <dbReference type="Rhea" id="RHEA-COMP:9699"/>
        <dbReference type="ChEBI" id="CHEBI:15378"/>
        <dbReference type="ChEBI" id="CHEBI:30616"/>
        <dbReference type="ChEBI" id="CHEBI:33019"/>
        <dbReference type="ChEBI" id="CHEBI:58095"/>
        <dbReference type="ChEBI" id="CHEBI:78442"/>
        <dbReference type="ChEBI" id="CHEBI:78531"/>
        <dbReference type="ChEBI" id="CHEBI:456215"/>
        <dbReference type="EC" id="6.1.1.20"/>
    </reaction>
</comment>
<evidence type="ECO:0000256" key="6">
    <source>
        <dbReference type="ARBA" id="ARBA00022598"/>
    </source>
</evidence>
<evidence type="ECO:0000256" key="11">
    <source>
        <dbReference type="ARBA" id="ARBA00022884"/>
    </source>
</evidence>
<feature type="binding site" evidence="15">
    <location>
        <position position="460"/>
    </location>
    <ligand>
        <name>Mg(2+)</name>
        <dbReference type="ChEBI" id="CHEBI:18420"/>
        <note>shared with alpha subunit</note>
    </ligand>
</feature>
<dbReference type="NCBIfam" id="NF045760">
    <property type="entry name" value="YtpR"/>
    <property type="match status" value="1"/>
</dbReference>
<feature type="binding site" evidence="15">
    <location>
        <position position="463"/>
    </location>
    <ligand>
        <name>Mg(2+)</name>
        <dbReference type="ChEBI" id="CHEBI:18420"/>
        <note>shared with alpha subunit</note>
    </ligand>
</feature>
<dbReference type="InterPro" id="IPR036690">
    <property type="entry name" value="Fdx_antiC-bd_sf"/>
</dbReference>
<dbReference type="EC" id="6.1.1.20" evidence="15"/>
<dbReference type="PANTHER" id="PTHR10947:SF0">
    <property type="entry name" value="PHENYLALANINE--TRNA LIGASE BETA SUBUNIT"/>
    <property type="match status" value="1"/>
</dbReference>
<comment type="caution">
    <text evidence="20">The sequence shown here is derived from an EMBL/GenBank/DDBJ whole genome shotgun (WGS) entry which is preliminary data.</text>
</comment>
<feature type="binding site" evidence="15">
    <location>
        <position position="454"/>
    </location>
    <ligand>
        <name>Mg(2+)</name>
        <dbReference type="ChEBI" id="CHEBI:18420"/>
        <note>shared with alpha subunit</note>
    </ligand>
</feature>
<accession>A0ABT0PAM3</accession>
<keyword evidence="4 15" id="KW-0963">Cytoplasm</keyword>
<proteinExistence type="inferred from homology"/>
<dbReference type="InterPro" id="IPR005147">
    <property type="entry name" value="tRNA_synthase_B5-dom"/>
</dbReference>
<feature type="domain" description="TRNA-binding" evidence="17">
    <location>
        <begin position="38"/>
        <end position="148"/>
    </location>
</feature>
<dbReference type="Gene3D" id="3.30.70.380">
    <property type="entry name" value="Ferrodoxin-fold anticodon-binding domain"/>
    <property type="match status" value="1"/>
</dbReference>
<dbReference type="InterPro" id="IPR045864">
    <property type="entry name" value="aa-tRNA-synth_II/BPL/LPL"/>
</dbReference>
<evidence type="ECO:0000256" key="3">
    <source>
        <dbReference type="ARBA" id="ARBA00011209"/>
    </source>
</evidence>
<dbReference type="SUPFAM" id="SSF56037">
    <property type="entry name" value="PheT/TilS domain"/>
    <property type="match status" value="1"/>
</dbReference>
<evidence type="ECO:0000256" key="14">
    <source>
        <dbReference type="ARBA" id="ARBA00049255"/>
    </source>
</evidence>
<evidence type="ECO:0000256" key="9">
    <source>
        <dbReference type="ARBA" id="ARBA00022840"/>
    </source>
</evidence>
<dbReference type="InterPro" id="IPR045060">
    <property type="entry name" value="Phe-tRNA-ligase_IIc_bsu"/>
</dbReference>
<dbReference type="InterPro" id="IPR005121">
    <property type="entry name" value="Fdx_antiC-bd"/>
</dbReference>
<feature type="domain" description="B5" evidence="19">
    <location>
        <begin position="401"/>
        <end position="476"/>
    </location>
</feature>
<dbReference type="InterPro" id="IPR041616">
    <property type="entry name" value="PheRS_beta_core"/>
</dbReference>
<evidence type="ECO:0000256" key="15">
    <source>
        <dbReference type="HAMAP-Rule" id="MF_00283"/>
    </source>
</evidence>
<dbReference type="Pfam" id="PF03147">
    <property type="entry name" value="FDX-ACB"/>
    <property type="match status" value="1"/>
</dbReference>
<evidence type="ECO:0000313" key="20">
    <source>
        <dbReference type="EMBL" id="MCL6230112.1"/>
    </source>
</evidence>
<dbReference type="SUPFAM" id="SSF54991">
    <property type="entry name" value="Anticodon-binding domain of PheRS"/>
    <property type="match status" value="1"/>
</dbReference>
<keyword evidence="11 16" id="KW-0694">RNA-binding</keyword>
<dbReference type="InterPro" id="IPR004532">
    <property type="entry name" value="Phe-tRNA-ligase_IIc_bsu_bact"/>
</dbReference>
<reference evidence="20 21" key="1">
    <citation type="submission" date="2022-05" db="EMBL/GenBank/DDBJ databases">
        <title>Description of the Bartonella bilalgolemii sp. nov. Isolated from Apodemus uralensis (Pallas 1811).</title>
        <authorList>
            <person name="Zgheib R."/>
            <person name="Celebi B."/>
        </authorList>
    </citation>
    <scope>NUCLEOTIDE SEQUENCE [LARGE SCALE GENOMIC DNA]</scope>
    <source>
        <strain evidence="20 21">G70</strain>
    </source>
</reference>